<dbReference type="EMBL" id="KI669583">
    <property type="protein sequence ID" value="ETN10098.1"/>
    <property type="molecule type" value="Genomic_DNA"/>
</dbReference>
<dbReference type="OrthoDB" id="10441059at2759"/>
<reference evidence="3 4" key="2">
    <citation type="submission" date="2013-11" db="EMBL/GenBank/DDBJ databases">
        <title>The Genome Sequence of Phytophthora parasitica INRA-310.</title>
        <authorList>
            <consortium name="The Broad Institute Genomics Platform"/>
            <person name="Russ C."/>
            <person name="Tyler B."/>
            <person name="Panabieres F."/>
            <person name="Shan W."/>
            <person name="Tripathy S."/>
            <person name="Grunwald N."/>
            <person name="Machado M."/>
            <person name="Johnson C.S."/>
            <person name="Arredondo F."/>
            <person name="Hong C."/>
            <person name="Coffey M."/>
            <person name="Young S.K."/>
            <person name="Zeng Q."/>
            <person name="Gargeya S."/>
            <person name="Fitzgerald M."/>
            <person name="Abouelleil A."/>
            <person name="Alvarado L."/>
            <person name="Chapman S.B."/>
            <person name="Gainer-Dewar J."/>
            <person name="Goldberg J."/>
            <person name="Griggs A."/>
            <person name="Gujja S."/>
            <person name="Hansen M."/>
            <person name="Howarth C."/>
            <person name="Imamovic A."/>
            <person name="Ireland A."/>
            <person name="Larimer J."/>
            <person name="McCowan C."/>
            <person name="Murphy C."/>
            <person name="Pearson M."/>
            <person name="Poon T.W."/>
            <person name="Priest M."/>
            <person name="Roberts A."/>
            <person name="Saif S."/>
            <person name="Shea T."/>
            <person name="Sykes S."/>
            <person name="Wortman J."/>
            <person name="Nusbaum C."/>
            <person name="Birren B."/>
        </authorList>
    </citation>
    <scope>NUCLEOTIDE SEQUENCE [LARGE SCALE GENOMIC DNA]</scope>
    <source>
        <strain evidence="3 4">INRA-310</strain>
    </source>
</reference>
<feature type="signal peptide" evidence="1">
    <location>
        <begin position="1"/>
        <end position="20"/>
    </location>
</feature>
<protein>
    <recommendedName>
        <fullName evidence="2">Jacalin-type lectin domain-containing protein</fullName>
    </recommendedName>
</protein>
<evidence type="ECO:0000259" key="2">
    <source>
        <dbReference type="Pfam" id="PF01419"/>
    </source>
</evidence>
<accession>W2QA89</accession>
<reference evidence="4" key="1">
    <citation type="submission" date="2011-12" db="EMBL/GenBank/DDBJ databases">
        <authorList>
            <consortium name="The Broad Institute Genome Sequencing Platform"/>
            <person name="Russ C."/>
            <person name="Tyler B."/>
            <person name="Panabieres F."/>
            <person name="Shan W."/>
            <person name="Tripathy S."/>
            <person name="Grunwald N."/>
            <person name="Machado M."/>
            <person name="Young S.K."/>
            <person name="Zeng Q."/>
            <person name="Gargeya S."/>
            <person name="Fitzgerald M."/>
            <person name="Haas B."/>
            <person name="Abouelleil A."/>
            <person name="Alvarado L."/>
            <person name="Arachchi H.M."/>
            <person name="Berlin A."/>
            <person name="Chapman S.B."/>
            <person name="Gearin G."/>
            <person name="Goldberg J."/>
            <person name="Griggs A."/>
            <person name="Gujja S."/>
            <person name="Hansen M."/>
            <person name="Heiman D."/>
            <person name="Howarth C."/>
            <person name="Larimer J."/>
            <person name="Lui A."/>
            <person name="MacDonald P.J.P."/>
            <person name="McCowen C."/>
            <person name="Montmayeur A."/>
            <person name="Murphy C."/>
            <person name="Neiman D."/>
            <person name="Pearson M."/>
            <person name="Priest M."/>
            <person name="Roberts A."/>
            <person name="Saif S."/>
            <person name="Shea T."/>
            <person name="Sisk P."/>
            <person name="Stolte C."/>
            <person name="Sykes S."/>
            <person name="Wortman J."/>
            <person name="Nusbaum C."/>
            <person name="Birren B."/>
        </authorList>
    </citation>
    <scope>NUCLEOTIDE SEQUENCE [LARGE SCALE GENOMIC DNA]</scope>
    <source>
        <strain evidence="4">INRA-310</strain>
    </source>
</reference>
<evidence type="ECO:0000313" key="4">
    <source>
        <dbReference type="Proteomes" id="UP000018817"/>
    </source>
</evidence>
<dbReference type="GeneID" id="20180407"/>
<dbReference type="Gene3D" id="2.100.10.30">
    <property type="entry name" value="Jacalin-like lectin domain"/>
    <property type="match status" value="1"/>
</dbReference>
<dbReference type="OMA" id="NEHTTGI"/>
<dbReference type="RefSeq" id="XP_008904535.1">
    <property type="nucleotide sequence ID" value="XM_008906287.1"/>
</dbReference>
<dbReference type="STRING" id="761204.W2QA89"/>
<keyword evidence="1" id="KW-0732">Signal</keyword>
<feature type="domain" description="Jacalin-type lectin" evidence="2">
    <location>
        <begin position="41"/>
        <end position="134"/>
    </location>
</feature>
<evidence type="ECO:0000313" key="3">
    <source>
        <dbReference type="EMBL" id="ETN10098.1"/>
    </source>
</evidence>
<organism evidence="3 4">
    <name type="scientific">Phytophthora nicotianae (strain INRA-310)</name>
    <name type="common">Phytophthora parasitica</name>
    <dbReference type="NCBI Taxonomy" id="761204"/>
    <lineage>
        <taxon>Eukaryota</taxon>
        <taxon>Sar</taxon>
        <taxon>Stramenopiles</taxon>
        <taxon>Oomycota</taxon>
        <taxon>Peronosporomycetes</taxon>
        <taxon>Peronosporales</taxon>
        <taxon>Peronosporaceae</taxon>
        <taxon>Phytophthora</taxon>
    </lineage>
</organism>
<proteinExistence type="predicted"/>
<name>W2QA89_PHYN3</name>
<dbReference type="InterPro" id="IPR001229">
    <property type="entry name" value="Jacalin-like_lectin_dom"/>
</dbReference>
<dbReference type="InterPro" id="IPR036404">
    <property type="entry name" value="Jacalin-like_lectin_dom_sf"/>
</dbReference>
<dbReference type="VEuPathDB" id="FungiDB:PPTG_10826"/>
<sequence>MPRRTVLQGVALLFAIAAYGASVIEAAATHTYLDEDIQLSEVYGGPHGDAFSDMSSIKLGQTLSSITVRGAARIDAVSTHVATPVEATWDHGGRGGTATTLVLDTDEYINSMEIHWGKKKSHIRVFYLKFTTSDAR</sequence>
<dbReference type="SUPFAM" id="SSF51101">
    <property type="entry name" value="Mannose-binding lectins"/>
    <property type="match status" value="1"/>
</dbReference>
<feature type="chain" id="PRO_5004822381" description="Jacalin-type lectin domain-containing protein" evidence="1">
    <location>
        <begin position="21"/>
        <end position="136"/>
    </location>
</feature>
<dbReference type="Proteomes" id="UP000018817">
    <property type="component" value="Unassembled WGS sequence"/>
</dbReference>
<evidence type="ECO:0000256" key="1">
    <source>
        <dbReference type="SAM" id="SignalP"/>
    </source>
</evidence>
<gene>
    <name evidence="3" type="ORF">PPTG_10826</name>
</gene>
<dbReference type="AlphaFoldDB" id="W2QA89"/>
<dbReference type="Pfam" id="PF01419">
    <property type="entry name" value="Jacalin"/>
    <property type="match status" value="1"/>
</dbReference>